<evidence type="ECO:0000256" key="8">
    <source>
        <dbReference type="RuleBase" id="RU003956"/>
    </source>
</evidence>
<dbReference type="PROSITE" id="PS00705">
    <property type="entry name" value="PROK_CO2_ANHYDRASE_2"/>
    <property type="match status" value="1"/>
</dbReference>
<reference evidence="9 10" key="1">
    <citation type="journal article" date="2012" name="Stand. Genomic Sci.">
        <title>Complete genome sequence of the sulfur compounds oxidizing chemolithoautotroph Sulfuricurvum kujiense type strain (YK-1(T)).</title>
        <authorList>
            <person name="Han C."/>
            <person name="Kotsyurbenko O."/>
            <person name="Chertkov O."/>
            <person name="Held B."/>
            <person name="Lapidus A."/>
            <person name="Nolan M."/>
            <person name="Lucas S."/>
            <person name="Hammon N."/>
            <person name="Deshpande S."/>
            <person name="Cheng J.F."/>
            <person name="Tapia R."/>
            <person name="Goodwin L.A."/>
            <person name="Pitluck S."/>
            <person name="Liolios K."/>
            <person name="Pagani I."/>
            <person name="Ivanova N."/>
            <person name="Mavromatis K."/>
            <person name="Mikhailova N."/>
            <person name="Pati A."/>
            <person name="Chen A."/>
            <person name="Palaniappan K."/>
            <person name="Land M."/>
            <person name="Hauser L."/>
            <person name="Chang Y.J."/>
            <person name="Jeffries C.D."/>
            <person name="Brambilla E.M."/>
            <person name="Rohde M."/>
            <person name="Spring S."/>
            <person name="Sikorski J."/>
            <person name="Goker M."/>
            <person name="Woyke T."/>
            <person name="Bristow J."/>
            <person name="Eisen J.A."/>
            <person name="Markowitz V."/>
            <person name="Hugenholtz P."/>
            <person name="Kyrpides N.C."/>
            <person name="Klenk H.P."/>
            <person name="Detter J.C."/>
        </authorList>
    </citation>
    <scope>NUCLEOTIDE SEQUENCE [LARGE SCALE GENOMIC DNA]</scope>
    <source>
        <strain evidence="10">ATCC BAA-921 / DSM 16994 / JCM 11577 / YK-1</strain>
    </source>
</reference>
<gene>
    <name evidence="9" type="ordered locus">Sulku_1595</name>
</gene>
<comment type="cofactor">
    <cofactor evidence="7">
        <name>Zn(2+)</name>
        <dbReference type="ChEBI" id="CHEBI:29105"/>
    </cofactor>
    <text evidence="7">Binds 1 zinc ion per subunit.</text>
</comment>
<dbReference type="InterPro" id="IPR036874">
    <property type="entry name" value="Carbonic_anhydrase_sf"/>
</dbReference>
<evidence type="ECO:0000313" key="10">
    <source>
        <dbReference type="Proteomes" id="UP000008721"/>
    </source>
</evidence>
<comment type="similarity">
    <text evidence="1 8">Belongs to the beta-class carbonic anhydrase family.</text>
</comment>
<dbReference type="RefSeq" id="WP_013460453.1">
    <property type="nucleotide sequence ID" value="NC_014762.1"/>
</dbReference>
<evidence type="ECO:0000256" key="4">
    <source>
        <dbReference type="ARBA" id="ARBA00022833"/>
    </source>
</evidence>
<feature type="binding site" evidence="7">
    <location>
        <position position="118"/>
    </location>
    <ligand>
        <name>Zn(2+)</name>
        <dbReference type="ChEBI" id="CHEBI:29105"/>
    </ligand>
</feature>
<organism evidence="9 10">
    <name type="scientific">Sulfuricurvum kujiense (strain ATCC BAA-921 / DSM 16994 / JCM 11577 / YK-1)</name>
    <dbReference type="NCBI Taxonomy" id="709032"/>
    <lineage>
        <taxon>Bacteria</taxon>
        <taxon>Pseudomonadati</taxon>
        <taxon>Campylobacterota</taxon>
        <taxon>Epsilonproteobacteria</taxon>
        <taxon>Campylobacterales</taxon>
        <taxon>Sulfurimonadaceae</taxon>
        <taxon>Sulfuricurvum</taxon>
    </lineage>
</organism>
<evidence type="ECO:0000256" key="7">
    <source>
        <dbReference type="PIRSR" id="PIRSR601765-1"/>
    </source>
</evidence>
<dbReference type="PANTHER" id="PTHR11002">
    <property type="entry name" value="CARBONIC ANHYDRASE"/>
    <property type="match status" value="1"/>
</dbReference>
<protein>
    <recommendedName>
        <fullName evidence="2 8">Carbonic anhydrase</fullName>
        <ecNumber evidence="2 8">4.2.1.1</ecNumber>
    </recommendedName>
    <alternativeName>
        <fullName evidence="8">Carbonate dehydratase</fullName>
    </alternativeName>
</protein>
<dbReference type="CDD" id="cd00884">
    <property type="entry name" value="beta_CA_cladeB"/>
    <property type="match status" value="1"/>
</dbReference>
<dbReference type="Proteomes" id="UP000008721">
    <property type="component" value="Chromosome"/>
</dbReference>
<sequence length="226" mass="25355">MPLSKNAADLSIQRLKEFADGNETFQQTYFKKNEAQLLTLVKEGQNPRALFIGCSDSRVIPDLIIQSNPGDLFVVRNVGNFVAPYKPDEDFHSTAAGIEYAVLVLGVSEIIICGHSHCGAIESLYKSSCNTSMIHTAKWLTLGEKAKSMAMLALGENATQEELLRATERLSIVTQIENLLTYPYVKKMVQEEKLFIHGWYYDIETGAIDYYDPDSYQFRPLSEVGE</sequence>
<dbReference type="InterPro" id="IPR015892">
    <property type="entry name" value="Carbonic_anhydrase_CS"/>
</dbReference>
<comment type="function">
    <text evidence="8">Reversible hydration of carbon dioxide.</text>
</comment>
<evidence type="ECO:0000256" key="2">
    <source>
        <dbReference type="ARBA" id="ARBA00012925"/>
    </source>
</evidence>
<feature type="binding site" evidence="7">
    <location>
        <position position="115"/>
    </location>
    <ligand>
        <name>Zn(2+)</name>
        <dbReference type="ChEBI" id="CHEBI:29105"/>
    </ligand>
</feature>
<evidence type="ECO:0000256" key="5">
    <source>
        <dbReference type="ARBA" id="ARBA00023239"/>
    </source>
</evidence>
<dbReference type="HOGENOM" id="CLU_053879_5_3_7"/>
<dbReference type="Gene3D" id="3.40.1050.10">
    <property type="entry name" value="Carbonic anhydrase"/>
    <property type="match status" value="1"/>
</dbReference>
<dbReference type="InterPro" id="IPR045066">
    <property type="entry name" value="Beta_CA_cladeB"/>
</dbReference>
<dbReference type="SMART" id="SM00947">
    <property type="entry name" value="Pro_CA"/>
    <property type="match status" value="1"/>
</dbReference>
<keyword evidence="4 7" id="KW-0862">Zinc</keyword>
<dbReference type="GO" id="GO:0008270">
    <property type="term" value="F:zinc ion binding"/>
    <property type="evidence" value="ECO:0007669"/>
    <property type="project" value="UniProtKB-UniRule"/>
</dbReference>
<dbReference type="KEGG" id="sku:Sulku_1595"/>
<name>E4U070_SULKY</name>
<dbReference type="InterPro" id="IPR001765">
    <property type="entry name" value="Carbonic_anhydrase"/>
</dbReference>
<dbReference type="EC" id="4.2.1.1" evidence="2 8"/>
<dbReference type="Pfam" id="PF00484">
    <property type="entry name" value="Pro_CA"/>
    <property type="match status" value="1"/>
</dbReference>
<dbReference type="PANTHER" id="PTHR11002:SF76">
    <property type="entry name" value="CARBONIC ANHYDRASE"/>
    <property type="match status" value="1"/>
</dbReference>
<evidence type="ECO:0000256" key="3">
    <source>
        <dbReference type="ARBA" id="ARBA00022723"/>
    </source>
</evidence>
<keyword evidence="5 8" id="KW-0456">Lyase</keyword>
<evidence type="ECO:0000256" key="1">
    <source>
        <dbReference type="ARBA" id="ARBA00006217"/>
    </source>
</evidence>
<keyword evidence="3 7" id="KW-0479">Metal-binding</keyword>
<comment type="catalytic activity">
    <reaction evidence="6 8">
        <text>hydrogencarbonate + H(+) = CO2 + H2O</text>
        <dbReference type="Rhea" id="RHEA:10748"/>
        <dbReference type="ChEBI" id="CHEBI:15377"/>
        <dbReference type="ChEBI" id="CHEBI:15378"/>
        <dbReference type="ChEBI" id="CHEBI:16526"/>
        <dbReference type="ChEBI" id="CHEBI:17544"/>
        <dbReference type="EC" id="4.2.1.1"/>
    </reaction>
</comment>
<dbReference type="GO" id="GO:0004089">
    <property type="term" value="F:carbonate dehydratase activity"/>
    <property type="evidence" value="ECO:0007669"/>
    <property type="project" value="UniProtKB-UniRule"/>
</dbReference>
<feature type="binding site" evidence="7">
    <location>
        <position position="54"/>
    </location>
    <ligand>
        <name>Zn(2+)</name>
        <dbReference type="ChEBI" id="CHEBI:29105"/>
    </ligand>
</feature>
<accession>E4U070</accession>
<keyword evidence="10" id="KW-1185">Reference proteome</keyword>
<dbReference type="AlphaFoldDB" id="E4U070"/>
<dbReference type="GO" id="GO:0015976">
    <property type="term" value="P:carbon utilization"/>
    <property type="evidence" value="ECO:0007669"/>
    <property type="project" value="InterPro"/>
</dbReference>
<dbReference type="EMBL" id="CP002355">
    <property type="protein sequence ID" value="ADR34256.1"/>
    <property type="molecule type" value="Genomic_DNA"/>
</dbReference>
<evidence type="ECO:0000256" key="6">
    <source>
        <dbReference type="ARBA" id="ARBA00048348"/>
    </source>
</evidence>
<dbReference type="SUPFAM" id="SSF53056">
    <property type="entry name" value="beta-carbonic anhydrase, cab"/>
    <property type="match status" value="1"/>
</dbReference>
<dbReference type="STRING" id="709032.Sulku_1595"/>
<dbReference type="eggNOG" id="COG0288">
    <property type="taxonomic scope" value="Bacteria"/>
</dbReference>
<feature type="binding site" evidence="7">
    <location>
        <position position="56"/>
    </location>
    <ligand>
        <name>Zn(2+)</name>
        <dbReference type="ChEBI" id="CHEBI:29105"/>
    </ligand>
</feature>
<dbReference type="PROSITE" id="PS00704">
    <property type="entry name" value="PROK_CO2_ANHYDRASE_1"/>
    <property type="match status" value="1"/>
</dbReference>
<proteinExistence type="inferred from homology"/>
<evidence type="ECO:0000313" key="9">
    <source>
        <dbReference type="EMBL" id="ADR34256.1"/>
    </source>
</evidence>